<evidence type="ECO:0000256" key="4">
    <source>
        <dbReference type="ARBA" id="ARBA00022898"/>
    </source>
</evidence>
<comment type="caution">
    <text evidence="7">The sequence shown here is derived from an EMBL/GenBank/DDBJ whole genome shotgun (WGS) entry which is preliminary data.</text>
</comment>
<name>A0A397Q3W4_9HYPH</name>
<dbReference type="InterPro" id="IPR043131">
    <property type="entry name" value="BCAT-like_N"/>
</dbReference>
<reference evidence="7 8" key="1">
    <citation type="submission" date="2018-08" db="EMBL/GenBank/DDBJ databases">
        <title>Genomic Encyclopedia of Archaeal and Bacterial Type Strains, Phase II (KMG-II): from individual species to whole genera.</title>
        <authorList>
            <person name="Goeker M."/>
        </authorList>
    </citation>
    <scope>NUCLEOTIDE SEQUENCE [LARGE SCALE GENOMIC DNA]</scope>
    <source>
        <strain evidence="7 8">DSM 5002</strain>
    </source>
</reference>
<dbReference type="PROSITE" id="PS00770">
    <property type="entry name" value="AA_TRANSFER_CLASS_4"/>
    <property type="match status" value="1"/>
</dbReference>
<protein>
    <recommendedName>
        <fullName evidence="3">Probable branched-chain-amino-acid aminotransferase</fullName>
    </recommendedName>
</protein>
<dbReference type="Gene3D" id="3.20.10.10">
    <property type="entry name" value="D-amino Acid Aminotransferase, subunit A, domain 2"/>
    <property type="match status" value="1"/>
</dbReference>
<dbReference type="GO" id="GO:0016829">
    <property type="term" value="F:lyase activity"/>
    <property type="evidence" value="ECO:0007669"/>
    <property type="project" value="UniProtKB-KW"/>
</dbReference>
<keyword evidence="7" id="KW-0456">Lyase</keyword>
<comment type="similarity">
    <text evidence="2 5">Belongs to the class-IV pyridoxal-phosphate-dependent aminotransferase family.</text>
</comment>
<dbReference type="Pfam" id="PF01063">
    <property type="entry name" value="Aminotran_4"/>
    <property type="match status" value="1"/>
</dbReference>
<dbReference type="OrthoDB" id="9803598at2"/>
<keyword evidence="8" id="KW-1185">Reference proteome</keyword>
<gene>
    <name evidence="7" type="ORF">BXY53_0894</name>
</gene>
<evidence type="ECO:0000256" key="1">
    <source>
        <dbReference type="ARBA" id="ARBA00001933"/>
    </source>
</evidence>
<sequence length="226" mass="24868">MEDTVRARPPADLKVIETMRWDRASGFARFERHLSRCAATCQQFGIPFEAEAVRAALHRAATGAHMRVRLTIDLSGQIEVKATELAGEPPATPWRIALSDHRLRAGDPWLRVKTTKREIYDRARRELPAHLNEIIFANERDEICEGTITNLFFDFGDGLITPPVSSGVLPGVLRAELLAEGKCREGLVKLADLDSAEAIWAGNSVRGLIHCRLVGQASAPIANAGK</sequence>
<evidence type="ECO:0000313" key="7">
    <source>
        <dbReference type="EMBL" id="RIA55812.1"/>
    </source>
</evidence>
<dbReference type="NCBIfam" id="NF005729">
    <property type="entry name" value="PRK07546.1-3"/>
    <property type="match status" value="1"/>
</dbReference>
<dbReference type="InterPro" id="IPR001544">
    <property type="entry name" value="Aminotrans_IV"/>
</dbReference>
<dbReference type="Proteomes" id="UP000266273">
    <property type="component" value="Unassembled WGS sequence"/>
</dbReference>
<keyword evidence="4 6" id="KW-0663">Pyridoxal phosphate</keyword>
<dbReference type="InterPro" id="IPR036038">
    <property type="entry name" value="Aminotransferase-like"/>
</dbReference>
<evidence type="ECO:0000256" key="5">
    <source>
        <dbReference type="RuleBase" id="RU004106"/>
    </source>
</evidence>
<dbReference type="NCBIfam" id="NF005731">
    <property type="entry name" value="PRK07546.1-5"/>
    <property type="match status" value="1"/>
</dbReference>
<dbReference type="EMBL" id="QXDF01000001">
    <property type="protein sequence ID" value="RIA55812.1"/>
    <property type="molecule type" value="Genomic_DNA"/>
</dbReference>
<accession>A0A397Q3W4</accession>
<proteinExistence type="inferred from homology"/>
<evidence type="ECO:0000313" key="8">
    <source>
        <dbReference type="Proteomes" id="UP000266273"/>
    </source>
</evidence>
<comment type="cofactor">
    <cofactor evidence="1 6">
        <name>pyridoxal 5'-phosphate</name>
        <dbReference type="ChEBI" id="CHEBI:597326"/>
    </cofactor>
</comment>
<dbReference type="AlphaFoldDB" id="A0A397Q3W4"/>
<organism evidence="7 8">
    <name type="scientific">Dichotomicrobium thermohalophilum</name>
    <dbReference type="NCBI Taxonomy" id="933063"/>
    <lineage>
        <taxon>Bacteria</taxon>
        <taxon>Pseudomonadati</taxon>
        <taxon>Pseudomonadota</taxon>
        <taxon>Alphaproteobacteria</taxon>
        <taxon>Hyphomicrobiales</taxon>
        <taxon>Hyphomicrobiaceae</taxon>
        <taxon>Dichotomicrobium</taxon>
    </lineage>
</organism>
<evidence type="ECO:0000256" key="2">
    <source>
        <dbReference type="ARBA" id="ARBA00009320"/>
    </source>
</evidence>
<evidence type="ECO:0000256" key="6">
    <source>
        <dbReference type="RuleBase" id="RU004516"/>
    </source>
</evidence>
<dbReference type="InterPro" id="IPR043132">
    <property type="entry name" value="BCAT-like_C"/>
</dbReference>
<dbReference type="RefSeq" id="WP_119060664.1">
    <property type="nucleotide sequence ID" value="NZ_QXDF01000001.1"/>
</dbReference>
<dbReference type="Gene3D" id="3.30.470.10">
    <property type="match status" value="1"/>
</dbReference>
<dbReference type="SUPFAM" id="SSF56752">
    <property type="entry name" value="D-aminoacid aminotransferase-like PLP-dependent enzymes"/>
    <property type="match status" value="1"/>
</dbReference>
<evidence type="ECO:0000256" key="3">
    <source>
        <dbReference type="ARBA" id="ARBA00014472"/>
    </source>
</evidence>
<dbReference type="InterPro" id="IPR018300">
    <property type="entry name" value="Aminotrans_IV_CS"/>
</dbReference>